<protein>
    <submittedName>
        <fullName evidence="1">Uncharacterized protein</fullName>
    </submittedName>
</protein>
<sequence length="163" mass="18326">MSRESLFLGSLLDGWFLWFNCCDNLLLRCLGLVNFRGGLSGFSCSLLRLCGCLFRFSRCLLRLSRRLLRFGDSCLCFGGLLGLCHLRNPGWGLGLLREFEGSAGTDALRLDQTSCLSSRDQSPADLYFNHLFRDARMVRLDMFDNGLTAGAVAFLKVLYSRDD</sequence>
<accession>A0A0V0JB21</accession>
<reference evidence="1" key="1">
    <citation type="submission" date="2016-01" db="EMBL/GenBank/DDBJ databases">
        <title>Reference transcriptome for the parasite Schistocephalus solidus: insights into the molecular evolution of parasitism.</title>
        <authorList>
            <person name="Hebert F.O."/>
            <person name="Grambauer S."/>
            <person name="Barber I."/>
            <person name="Landry C.R."/>
            <person name="Aubin-Horth N."/>
        </authorList>
    </citation>
    <scope>NUCLEOTIDE SEQUENCE</scope>
</reference>
<name>A0A0V0JB21_SCHSO</name>
<gene>
    <name evidence="1" type="ORF">TR100312</name>
</gene>
<proteinExistence type="predicted"/>
<dbReference type="EMBL" id="GEEE01000783">
    <property type="protein sequence ID" value="JAP62442.1"/>
    <property type="molecule type" value="Transcribed_RNA"/>
</dbReference>
<dbReference type="AlphaFoldDB" id="A0A0V0JB21"/>
<evidence type="ECO:0000313" key="1">
    <source>
        <dbReference type="EMBL" id="JAP62442.1"/>
    </source>
</evidence>
<feature type="non-terminal residue" evidence="1">
    <location>
        <position position="163"/>
    </location>
</feature>
<organism evidence="1">
    <name type="scientific">Schistocephalus solidus</name>
    <name type="common">Tapeworm</name>
    <dbReference type="NCBI Taxonomy" id="70667"/>
    <lineage>
        <taxon>Eukaryota</taxon>
        <taxon>Metazoa</taxon>
        <taxon>Spiralia</taxon>
        <taxon>Lophotrochozoa</taxon>
        <taxon>Platyhelminthes</taxon>
        <taxon>Cestoda</taxon>
        <taxon>Eucestoda</taxon>
        <taxon>Diphyllobothriidea</taxon>
        <taxon>Diphyllobothriidae</taxon>
        <taxon>Schistocephalus</taxon>
    </lineage>
</organism>